<gene>
    <name evidence="2" type="ORF">E2C01_038071</name>
</gene>
<protein>
    <submittedName>
        <fullName evidence="2">Uncharacterized protein</fullName>
    </submittedName>
</protein>
<proteinExistence type="predicted"/>
<sequence length="58" mass="6436">MVMVNIGRTSALVSLHASHTLLPSRLANAVYYRVFVVDLRIFLLAALCHLVPISFLVI</sequence>
<evidence type="ECO:0000313" key="3">
    <source>
        <dbReference type="Proteomes" id="UP000324222"/>
    </source>
</evidence>
<keyword evidence="1" id="KW-0472">Membrane</keyword>
<evidence type="ECO:0000256" key="1">
    <source>
        <dbReference type="SAM" id="Phobius"/>
    </source>
</evidence>
<dbReference type="Proteomes" id="UP000324222">
    <property type="component" value="Unassembled WGS sequence"/>
</dbReference>
<evidence type="ECO:0000313" key="2">
    <source>
        <dbReference type="EMBL" id="MPC44398.1"/>
    </source>
</evidence>
<organism evidence="2 3">
    <name type="scientific">Portunus trituberculatus</name>
    <name type="common">Swimming crab</name>
    <name type="synonym">Neptunus trituberculatus</name>
    <dbReference type="NCBI Taxonomy" id="210409"/>
    <lineage>
        <taxon>Eukaryota</taxon>
        <taxon>Metazoa</taxon>
        <taxon>Ecdysozoa</taxon>
        <taxon>Arthropoda</taxon>
        <taxon>Crustacea</taxon>
        <taxon>Multicrustacea</taxon>
        <taxon>Malacostraca</taxon>
        <taxon>Eumalacostraca</taxon>
        <taxon>Eucarida</taxon>
        <taxon>Decapoda</taxon>
        <taxon>Pleocyemata</taxon>
        <taxon>Brachyura</taxon>
        <taxon>Eubrachyura</taxon>
        <taxon>Portunoidea</taxon>
        <taxon>Portunidae</taxon>
        <taxon>Portuninae</taxon>
        <taxon>Portunus</taxon>
    </lineage>
</organism>
<dbReference type="EMBL" id="VSRR010006267">
    <property type="protein sequence ID" value="MPC44398.1"/>
    <property type="molecule type" value="Genomic_DNA"/>
</dbReference>
<keyword evidence="3" id="KW-1185">Reference proteome</keyword>
<keyword evidence="1" id="KW-1133">Transmembrane helix</keyword>
<feature type="transmembrane region" description="Helical" evidence="1">
    <location>
        <begin position="39"/>
        <end position="57"/>
    </location>
</feature>
<reference evidence="2 3" key="1">
    <citation type="submission" date="2019-05" db="EMBL/GenBank/DDBJ databases">
        <title>Another draft genome of Portunus trituberculatus and its Hox gene families provides insights of decapod evolution.</title>
        <authorList>
            <person name="Jeong J.-H."/>
            <person name="Song I."/>
            <person name="Kim S."/>
            <person name="Choi T."/>
            <person name="Kim D."/>
            <person name="Ryu S."/>
            <person name="Kim W."/>
        </authorList>
    </citation>
    <scope>NUCLEOTIDE SEQUENCE [LARGE SCALE GENOMIC DNA]</scope>
    <source>
        <tissue evidence="2">Muscle</tissue>
    </source>
</reference>
<keyword evidence="1" id="KW-0812">Transmembrane</keyword>
<name>A0A5B7FHJ2_PORTR</name>
<comment type="caution">
    <text evidence="2">The sequence shown here is derived from an EMBL/GenBank/DDBJ whole genome shotgun (WGS) entry which is preliminary data.</text>
</comment>
<accession>A0A5B7FHJ2</accession>
<dbReference type="AlphaFoldDB" id="A0A5B7FHJ2"/>